<accession>A0A6S6U0D0</accession>
<dbReference type="EMBL" id="CACVAS010000107">
    <property type="protein sequence ID" value="CAA6820179.1"/>
    <property type="molecule type" value="Genomic_DNA"/>
</dbReference>
<sequence length="426" mass="47825">MKKLFMLLLLQGVLMAASLHEITIKDTKVPVVFEEGKYIPIVSMQLVFKNAGHLANTVDGLADMSAKLLNEGTKQEGSIGFATKLDAHAVDIGAHVGRESFVIEVSALKSEFDYAVDRLVELLKDPNYSKEALEQIKYQKLGWIKQKEADFDFIAGSALRELLFKGSTLARAYNGTTESIEALKLEDIQKFISTRLGYNNVMGVVGGDITLKEAQGYLEKLLTLLPKVESTDVETLNASNKKETVLLDKDTQQAYIFFGAPFNYSYKEPDQYKAKIAEYLLGGAGFGSRLMEEIRVKRGLTYGVYASLRRTKSVSYLSGYMQTKLSTQEEAKALIQTVVDDFVKEGITQKELDDTKKFLLGSEPLRTETLSQRLGRAYNDYYYERPLDFSSQQLEMIESVTLKEVNDFIKSHNELSDISFSIVTKK</sequence>
<dbReference type="PANTHER" id="PTHR11851">
    <property type="entry name" value="METALLOPROTEASE"/>
    <property type="match status" value="1"/>
</dbReference>
<dbReference type="AlphaFoldDB" id="A0A6S6U0D0"/>
<feature type="domain" description="Peptidase M16 C-terminal" evidence="3">
    <location>
        <begin position="183"/>
        <end position="357"/>
    </location>
</feature>
<proteinExistence type="predicted"/>
<dbReference type="GO" id="GO:0046872">
    <property type="term" value="F:metal ion binding"/>
    <property type="evidence" value="ECO:0007669"/>
    <property type="project" value="InterPro"/>
</dbReference>
<evidence type="ECO:0000259" key="2">
    <source>
        <dbReference type="Pfam" id="PF00675"/>
    </source>
</evidence>
<name>A0A6S6U0D0_9BACT</name>
<evidence type="ECO:0000259" key="3">
    <source>
        <dbReference type="Pfam" id="PF05193"/>
    </source>
</evidence>
<dbReference type="Pfam" id="PF00675">
    <property type="entry name" value="Peptidase_M16"/>
    <property type="match status" value="1"/>
</dbReference>
<dbReference type="InterPro" id="IPR011249">
    <property type="entry name" value="Metalloenz_LuxS/M16"/>
</dbReference>
<dbReference type="InterPro" id="IPR011765">
    <property type="entry name" value="Pept_M16_N"/>
</dbReference>
<feature type="domain" description="Peptidase M16 N-terminal" evidence="2">
    <location>
        <begin position="34"/>
        <end position="172"/>
    </location>
</feature>
<feature type="chain" id="PRO_5027611124" evidence="1">
    <location>
        <begin position="17"/>
        <end position="426"/>
    </location>
</feature>
<protein>
    <submittedName>
        <fullName evidence="4">Zinc protease-like protein</fullName>
    </submittedName>
</protein>
<keyword evidence="4" id="KW-0378">Hydrolase</keyword>
<feature type="signal peptide" evidence="1">
    <location>
        <begin position="1"/>
        <end position="16"/>
    </location>
</feature>
<keyword evidence="1" id="KW-0732">Signal</keyword>
<keyword evidence="4" id="KW-0645">Protease</keyword>
<organism evidence="4">
    <name type="scientific">uncultured Sulfurovum sp</name>
    <dbReference type="NCBI Taxonomy" id="269237"/>
    <lineage>
        <taxon>Bacteria</taxon>
        <taxon>Pseudomonadati</taxon>
        <taxon>Campylobacterota</taxon>
        <taxon>Epsilonproteobacteria</taxon>
        <taxon>Campylobacterales</taxon>
        <taxon>Sulfurovaceae</taxon>
        <taxon>Sulfurovum</taxon>
        <taxon>environmental samples</taxon>
    </lineage>
</organism>
<dbReference type="InterPro" id="IPR007863">
    <property type="entry name" value="Peptidase_M16_C"/>
</dbReference>
<evidence type="ECO:0000313" key="4">
    <source>
        <dbReference type="EMBL" id="CAA6820179.1"/>
    </source>
</evidence>
<dbReference type="GO" id="GO:0006508">
    <property type="term" value="P:proteolysis"/>
    <property type="evidence" value="ECO:0007669"/>
    <property type="project" value="UniProtKB-KW"/>
</dbReference>
<dbReference type="PANTHER" id="PTHR11851:SF225">
    <property type="entry name" value="NON-PEPTIDASE HOMOLOG YMXG"/>
    <property type="match status" value="1"/>
</dbReference>
<dbReference type="Pfam" id="PF05193">
    <property type="entry name" value="Peptidase_M16_C"/>
    <property type="match status" value="1"/>
</dbReference>
<evidence type="ECO:0000256" key="1">
    <source>
        <dbReference type="SAM" id="SignalP"/>
    </source>
</evidence>
<reference evidence="4" key="1">
    <citation type="submission" date="2020-01" db="EMBL/GenBank/DDBJ databases">
        <authorList>
            <person name="Meier V. D."/>
            <person name="Meier V D."/>
        </authorList>
    </citation>
    <scope>NUCLEOTIDE SEQUENCE</scope>
    <source>
        <strain evidence="4">HLG_WM_MAG_01</strain>
    </source>
</reference>
<dbReference type="Gene3D" id="3.30.830.10">
    <property type="entry name" value="Metalloenzyme, LuxS/M16 peptidase-like"/>
    <property type="match status" value="2"/>
</dbReference>
<gene>
    <name evidence="4" type="ORF">HELGO_WM628</name>
</gene>
<dbReference type="SUPFAM" id="SSF63411">
    <property type="entry name" value="LuxS/MPP-like metallohydrolase"/>
    <property type="match status" value="2"/>
</dbReference>
<dbReference type="GO" id="GO:0008233">
    <property type="term" value="F:peptidase activity"/>
    <property type="evidence" value="ECO:0007669"/>
    <property type="project" value="UniProtKB-KW"/>
</dbReference>
<dbReference type="InterPro" id="IPR050361">
    <property type="entry name" value="MPP/UQCRC_Complex"/>
</dbReference>